<evidence type="ECO:0000313" key="1">
    <source>
        <dbReference type="EMBL" id="CEK88832.1"/>
    </source>
</evidence>
<accession>A0A0B7B7F7</accession>
<protein>
    <submittedName>
        <fullName evidence="1">Uncharacterized protein</fullName>
    </submittedName>
</protein>
<feature type="non-terminal residue" evidence="1">
    <location>
        <position position="1"/>
    </location>
</feature>
<reference evidence="1" key="1">
    <citation type="submission" date="2014-12" db="EMBL/GenBank/DDBJ databases">
        <title>Insight into the proteome of Arion vulgaris.</title>
        <authorList>
            <person name="Aradska J."/>
            <person name="Bulat T."/>
            <person name="Smidak R."/>
            <person name="Sarate P."/>
            <person name="Gangsoo J."/>
            <person name="Sialana F."/>
            <person name="Bilban M."/>
            <person name="Lubec G."/>
        </authorList>
    </citation>
    <scope>NUCLEOTIDE SEQUENCE</scope>
    <source>
        <tissue evidence="1">Skin</tissue>
    </source>
</reference>
<sequence>EYTDNISNERTKGRKNFFLQQSRISNSVSVIILLLHPSGGIGPQPRSSKPSYRRSSLPDLSTLFPFSCILSPDYPGSSLTSIALVVPSESLSHDDVRGFRQCVSYPSDSILLSVIIS</sequence>
<organism evidence="1">
    <name type="scientific">Arion vulgaris</name>
    <dbReference type="NCBI Taxonomy" id="1028688"/>
    <lineage>
        <taxon>Eukaryota</taxon>
        <taxon>Metazoa</taxon>
        <taxon>Spiralia</taxon>
        <taxon>Lophotrochozoa</taxon>
        <taxon>Mollusca</taxon>
        <taxon>Gastropoda</taxon>
        <taxon>Heterobranchia</taxon>
        <taxon>Euthyneura</taxon>
        <taxon>Panpulmonata</taxon>
        <taxon>Eupulmonata</taxon>
        <taxon>Stylommatophora</taxon>
        <taxon>Helicina</taxon>
        <taxon>Arionoidea</taxon>
        <taxon>Arionidae</taxon>
        <taxon>Arion</taxon>
    </lineage>
</organism>
<proteinExistence type="predicted"/>
<gene>
    <name evidence="1" type="primary">ORF167297</name>
</gene>
<dbReference type="AlphaFoldDB" id="A0A0B7B7F7"/>
<dbReference type="EMBL" id="HACG01041967">
    <property type="protein sequence ID" value="CEK88832.1"/>
    <property type="molecule type" value="Transcribed_RNA"/>
</dbReference>
<name>A0A0B7B7F7_9EUPU</name>